<keyword evidence="1" id="KW-0812">Transmembrane</keyword>
<dbReference type="RefSeq" id="WP_207917216.1">
    <property type="nucleotide sequence ID" value="NZ_SMBH01000014.1"/>
</dbReference>
<evidence type="ECO:0008006" key="4">
    <source>
        <dbReference type="Google" id="ProtNLM"/>
    </source>
</evidence>
<keyword evidence="1" id="KW-0472">Membrane</keyword>
<organism evidence="2 3">
    <name type="scientific">Rhizobium sullae</name>
    <name type="common">Rhizobium hedysari</name>
    <dbReference type="NCBI Taxonomy" id="50338"/>
    <lineage>
        <taxon>Bacteria</taxon>
        <taxon>Pseudomonadati</taxon>
        <taxon>Pseudomonadota</taxon>
        <taxon>Alphaproteobacteria</taxon>
        <taxon>Hyphomicrobiales</taxon>
        <taxon>Rhizobiaceae</taxon>
        <taxon>Rhizobium/Agrobacterium group</taxon>
        <taxon>Rhizobium</taxon>
    </lineage>
</organism>
<feature type="transmembrane region" description="Helical" evidence="1">
    <location>
        <begin position="59"/>
        <end position="78"/>
    </location>
</feature>
<accession>A0A4R3PW89</accession>
<comment type="caution">
    <text evidence="2">The sequence shown here is derived from an EMBL/GenBank/DDBJ whole genome shotgun (WGS) entry which is preliminary data.</text>
</comment>
<dbReference type="AlphaFoldDB" id="A0A4R3PW89"/>
<sequence length="102" mass="10828">MRPRICLPVSSASAAADLLAGLFGIGGGAILAVVLIIPLTMYIAPIGARLAHRMSKRQLEIGFGIFLIVTGAVSHQHLRIKMLSLNSLFSADRMSKCNKGVI</sequence>
<evidence type="ECO:0000313" key="2">
    <source>
        <dbReference type="EMBL" id="TCU12853.1"/>
    </source>
</evidence>
<gene>
    <name evidence="2" type="ORF">EV132_11454</name>
</gene>
<keyword evidence="1" id="KW-1133">Transmembrane helix</keyword>
<evidence type="ECO:0000256" key="1">
    <source>
        <dbReference type="SAM" id="Phobius"/>
    </source>
</evidence>
<dbReference type="Proteomes" id="UP000294576">
    <property type="component" value="Unassembled WGS sequence"/>
</dbReference>
<protein>
    <recommendedName>
        <fullName evidence="4">Membrane transporter protein</fullName>
    </recommendedName>
</protein>
<dbReference type="EMBL" id="SMBH01000014">
    <property type="protein sequence ID" value="TCU12853.1"/>
    <property type="molecule type" value="Genomic_DNA"/>
</dbReference>
<feature type="transmembrane region" description="Helical" evidence="1">
    <location>
        <begin position="25"/>
        <end position="47"/>
    </location>
</feature>
<reference evidence="2 3" key="1">
    <citation type="submission" date="2019-03" db="EMBL/GenBank/DDBJ databases">
        <title>Genomic Encyclopedia of Type Strains, Phase IV (KMG-V): Genome sequencing to study the core and pangenomes of soil and plant-associated prokaryotes.</title>
        <authorList>
            <person name="Whitman W."/>
        </authorList>
    </citation>
    <scope>NUCLEOTIDE SEQUENCE [LARGE SCALE GENOMIC DNA]</scope>
    <source>
        <strain evidence="2 3">Hc14</strain>
    </source>
</reference>
<name>A0A4R3PW89_RHISU</name>
<evidence type="ECO:0000313" key="3">
    <source>
        <dbReference type="Proteomes" id="UP000294576"/>
    </source>
</evidence>
<proteinExistence type="predicted"/>